<accession>A0ABW1E6W8</accession>
<dbReference type="Pfam" id="PF13276">
    <property type="entry name" value="HTH_21"/>
    <property type="match status" value="1"/>
</dbReference>
<organism evidence="2 3">
    <name type="scientific">Streptomyces chlorus</name>
    <dbReference type="NCBI Taxonomy" id="887452"/>
    <lineage>
        <taxon>Bacteria</taxon>
        <taxon>Bacillati</taxon>
        <taxon>Actinomycetota</taxon>
        <taxon>Actinomycetes</taxon>
        <taxon>Kitasatosporales</taxon>
        <taxon>Streptomycetaceae</taxon>
        <taxon>Streptomyces</taxon>
    </lineage>
</organism>
<gene>
    <name evidence="2" type="ORF">ACFPZI_34250</name>
</gene>
<dbReference type="RefSeq" id="WP_381371063.1">
    <property type="nucleotide sequence ID" value="NZ_JBHSOA010000129.1"/>
</dbReference>
<keyword evidence="3" id="KW-1185">Reference proteome</keyword>
<evidence type="ECO:0000313" key="3">
    <source>
        <dbReference type="Proteomes" id="UP001596180"/>
    </source>
</evidence>
<dbReference type="Proteomes" id="UP001596180">
    <property type="component" value="Unassembled WGS sequence"/>
</dbReference>
<evidence type="ECO:0000259" key="1">
    <source>
        <dbReference type="Pfam" id="PF13276"/>
    </source>
</evidence>
<protein>
    <submittedName>
        <fullName evidence="2">IS3 family transposase</fullName>
    </submittedName>
</protein>
<comment type="caution">
    <text evidence="2">The sequence shown here is derived from an EMBL/GenBank/DDBJ whole genome shotgun (WGS) entry which is preliminary data.</text>
</comment>
<feature type="domain" description="HTH-like" evidence="1">
    <location>
        <begin position="5"/>
        <end position="50"/>
    </location>
</feature>
<evidence type="ECO:0000313" key="2">
    <source>
        <dbReference type="EMBL" id="MFC5856632.1"/>
    </source>
</evidence>
<dbReference type="EMBL" id="JBHSOA010000129">
    <property type="protein sequence ID" value="MFC5856632.1"/>
    <property type="molecule type" value="Genomic_DNA"/>
</dbReference>
<proteinExistence type="predicted"/>
<dbReference type="InterPro" id="IPR025948">
    <property type="entry name" value="HTH-like_dom"/>
</dbReference>
<name>A0ABW1E6W8_9ACTN</name>
<reference evidence="3" key="1">
    <citation type="journal article" date="2019" name="Int. J. Syst. Evol. Microbiol.">
        <title>The Global Catalogue of Microorganisms (GCM) 10K type strain sequencing project: providing services to taxonomists for standard genome sequencing and annotation.</title>
        <authorList>
            <consortium name="The Broad Institute Genomics Platform"/>
            <consortium name="The Broad Institute Genome Sequencing Center for Infectious Disease"/>
            <person name="Wu L."/>
            <person name="Ma J."/>
        </authorList>
    </citation>
    <scope>NUCLEOTIDE SEQUENCE [LARGE SCALE GENOMIC DNA]</scope>
    <source>
        <strain evidence="3">JCM 10411</strain>
    </source>
</reference>
<sequence length="51" mass="5782">MKPAARIRTIHHSPDGTHRVPRFTAELRENGERIDHKRVARLMQAIGLAGL</sequence>